<accession>A0A6H5J2L9</accession>
<evidence type="ECO:0000256" key="1">
    <source>
        <dbReference type="SAM" id="MobiDB-lite"/>
    </source>
</evidence>
<feature type="region of interest" description="Disordered" evidence="1">
    <location>
        <begin position="1"/>
        <end position="33"/>
    </location>
</feature>
<sequence>MSKNSRKYDPDSRRAATGKFSKQNRGARKKPCGVWGVEDTNEVASSRLLVGHDTIVDKTNVSKPKSGETENDRNALDYVFISAPDSAEVVVIHAHGTRRARKEADEEKSIKVLNDHRCSRRVNSRLLHVNVQMSHKVNARSHKNLAIKKHRKYHAHKQKKKTPLSSRVAYLCAPGMNTDPATTFSEEVEMLWLHYVPGCPTRCTRCEYRPGDDFLRGESNYVRFFVHPGGLLGMKTDPATTFSRKFRCYHYIIPRVTCTIPQVRIPTCHGIRGPFAELAFLRRRARVTSSRRYTIQADEYNQYPQDQEKLGRRSTHQVSVERETEKVEVGDTVAATGRVTVSRAVCRIGTFCLRRRARVTSSRSFERTVG</sequence>
<protein>
    <submittedName>
        <fullName evidence="2">Uncharacterized protein</fullName>
    </submittedName>
</protein>
<reference evidence="2 3" key="1">
    <citation type="submission" date="2020-02" db="EMBL/GenBank/DDBJ databases">
        <authorList>
            <person name="Ferguson B K."/>
        </authorList>
    </citation>
    <scope>NUCLEOTIDE SEQUENCE [LARGE SCALE GENOMIC DNA]</scope>
</reference>
<organism evidence="2 3">
    <name type="scientific">Trichogramma brassicae</name>
    <dbReference type="NCBI Taxonomy" id="86971"/>
    <lineage>
        <taxon>Eukaryota</taxon>
        <taxon>Metazoa</taxon>
        <taxon>Ecdysozoa</taxon>
        <taxon>Arthropoda</taxon>
        <taxon>Hexapoda</taxon>
        <taxon>Insecta</taxon>
        <taxon>Pterygota</taxon>
        <taxon>Neoptera</taxon>
        <taxon>Endopterygota</taxon>
        <taxon>Hymenoptera</taxon>
        <taxon>Apocrita</taxon>
        <taxon>Proctotrupomorpha</taxon>
        <taxon>Chalcidoidea</taxon>
        <taxon>Trichogrammatidae</taxon>
        <taxon>Trichogramma</taxon>
    </lineage>
</organism>
<feature type="compositionally biased region" description="Basic and acidic residues" evidence="1">
    <location>
        <begin position="1"/>
        <end position="14"/>
    </location>
</feature>
<evidence type="ECO:0000313" key="2">
    <source>
        <dbReference type="EMBL" id="CAB0044663.1"/>
    </source>
</evidence>
<proteinExistence type="predicted"/>
<evidence type="ECO:0000313" key="3">
    <source>
        <dbReference type="Proteomes" id="UP000479190"/>
    </source>
</evidence>
<dbReference type="AlphaFoldDB" id="A0A6H5J2L9"/>
<name>A0A6H5J2L9_9HYME</name>
<keyword evidence="3" id="KW-1185">Reference proteome</keyword>
<gene>
    <name evidence="2" type="ORF">TBRA_LOCUS16251</name>
</gene>
<dbReference type="EMBL" id="CADCXV010001477">
    <property type="protein sequence ID" value="CAB0044663.1"/>
    <property type="molecule type" value="Genomic_DNA"/>
</dbReference>
<dbReference type="Proteomes" id="UP000479190">
    <property type="component" value="Unassembled WGS sequence"/>
</dbReference>